<gene>
    <name evidence="3" type="ORF">Ae201684_013491</name>
</gene>
<feature type="binding site" evidence="1">
    <location>
        <position position="312"/>
    </location>
    <ligand>
        <name>an N-acyl-1,2-diacyl-sn-glycero-3-phosphoethanolamine</name>
        <dbReference type="ChEBI" id="CHEBI:62537"/>
    </ligand>
</feature>
<dbReference type="InterPro" id="IPR024884">
    <property type="entry name" value="NAPE-PLD"/>
</dbReference>
<sequence length="378" mass="43355">MSLRKLHTRLAAVLPAPSMAIHAADVLPAFLKPDDVEDRSQLELDLMPATQNVHGEFLRACPHPNILDTIKWRFTRETTQLPRDPEVLNSTLPVLTPDFETPIPNQHARITWLGHASVLLEVPLGDLNDKMTILTDAVFSDRCSPSQFFGPVRYRPCPVEAEMLPHIDAVLISHNHYDHLDLITLEKLHRVQPHLRWFIPLNNSKYLTSVGIPIDQIHEQNWWDSHPLTKNGQTFQVSCVPAKHWSKRFFNDTNKSLWGGWVVQGLGGSFYFVGDTAYDTFFRAIHHKYGEQSISAIPIGAYAPRKLFTDQHVNVQEAVRIHNDVKSRSSVGIHWGTWELTDEFYLEPREELAKHMEHDPSSFFTLDHGEQKILLWTL</sequence>
<evidence type="ECO:0000313" key="4">
    <source>
        <dbReference type="Proteomes" id="UP000481153"/>
    </source>
</evidence>
<name>A0A6G0WN21_9STRA</name>
<dbReference type="PANTHER" id="PTHR15032">
    <property type="entry name" value="N-ACYL-PHOSPHATIDYLETHANOLAMINE-HYDROLYZING PHOSPHOLIPASE D"/>
    <property type="match status" value="1"/>
</dbReference>
<organism evidence="3 4">
    <name type="scientific">Aphanomyces euteiches</name>
    <dbReference type="NCBI Taxonomy" id="100861"/>
    <lineage>
        <taxon>Eukaryota</taxon>
        <taxon>Sar</taxon>
        <taxon>Stramenopiles</taxon>
        <taxon>Oomycota</taxon>
        <taxon>Saprolegniomycetes</taxon>
        <taxon>Saprolegniales</taxon>
        <taxon>Verrucalvaceae</taxon>
        <taxon>Aphanomyces</taxon>
    </lineage>
</organism>
<comment type="caution">
    <text evidence="3">The sequence shown here is derived from an EMBL/GenBank/DDBJ whole genome shotgun (WGS) entry which is preliminary data.</text>
</comment>
<dbReference type="GO" id="GO:0070291">
    <property type="term" value="P:N-acylethanolamine metabolic process"/>
    <property type="evidence" value="ECO:0007669"/>
    <property type="project" value="TreeGrafter"/>
</dbReference>
<dbReference type="Pfam" id="PF12706">
    <property type="entry name" value="Lactamase_B_2"/>
    <property type="match status" value="1"/>
</dbReference>
<dbReference type="Gene3D" id="3.60.15.10">
    <property type="entry name" value="Ribonuclease Z/Hydroxyacylglutathione hydrolase-like"/>
    <property type="match status" value="1"/>
</dbReference>
<evidence type="ECO:0000259" key="2">
    <source>
        <dbReference type="Pfam" id="PF12706"/>
    </source>
</evidence>
<dbReference type="PANTHER" id="PTHR15032:SF4">
    <property type="entry name" value="N-ACYL-PHOSPHATIDYLETHANOLAMINE-HYDROLYZING PHOSPHOLIPASE D"/>
    <property type="match status" value="1"/>
</dbReference>
<feature type="domain" description="Metallo-beta-lactamase" evidence="2">
    <location>
        <begin position="132"/>
        <end position="335"/>
    </location>
</feature>
<dbReference type="SUPFAM" id="SSF56281">
    <property type="entry name" value="Metallo-hydrolase/oxidoreductase"/>
    <property type="match status" value="1"/>
</dbReference>
<dbReference type="VEuPathDB" id="FungiDB:AeMF1_020989"/>
<dbReference type="AlphaFoldDB" id="A0A6G0WN21"/>
<dbReference type="EMBL" id="VJMJ01000173">
    <property type="protein sequence ID" value="KAF0728747.1"/>
    <property type="molecule type" value="Genomic_DNA"/>
</dbReference>
<dbReference type="Proteomes" id="UP000481153">
    <property type="component" value="Unassembled WGS sequence"/>
</dbReference>
<reference evidence="3 4" key="1">
    <citation type="submission" date="2019-07" db="EMBL/GenBank/DDBJ databases">
        <title>Genomics analysis of Aphanomyces spp. identifies a new class of oomycete effector associated with host adaptation.</title>
        <authorList>
            <person name="Gaulin E."/>
        </authorList>
    </citation>
    <scope>NUCLEOTIDE SEQUENCE [LARGE SCALE GENOMIC DNA]</scope>
    <source>
        <strain evidence="3 4">ATCC 201684</strain>
    </source>
</reference>
<evidence type="ECO:0000256" key="1">
    <source>
        <dbReference type="PIRSR" id="PIRSR038896-50"/>
    </source>
</evidence>
<accession>A0A6G0WN21</accession>
<dbReference type="InterPro" id="IPR036866">
    <property type="entry name" value="RibonucZ/Hydroxyglut_hydro"/>
</dbReference>
<protein>
    <recommendedName>
        <fullName evidence="2">Metallo-beta-lactamase domain-containing protein</fullName>
    </recommendedName>
</protein>
<dbReference type="PIRSF" id="PIRSF038896">
    <property type="entry name" value="NAPE-PLD"/>
    <property type="match status" value="1"/>
</dbReference>
<dbReference type="GO" id="GO:0005737">
    <property type="term" value="C:cytoplasm"/>
    <property type="evidence" value="ECO:0007669"/>
    <property type="project" value="TreeGrafter"/>
</dbReference>
<dbReference type="InterPro" id="IPR001279">
    <property type="entry name" value="Metallo-B-lactamas"/>
</dbReference>
<dbReference type="GO" id="GO:0070292">
    <property type="term" value="P:N-acylphosphatidylethanolamine metabolic process"/>
    <property type="evidence" value="ECO:0007669"/>
    <property type="project" value="TreeGrafter"/>
</dbReference>
<dbReference type="GO" id="GO:0008270">
    <property type="term" value="F:zinc ion binding"/>
    <property type="evidence" value="ECO:0007669"/>
    <property type="project" value="InterPro"/>
</dbReference>
<evidence type="ECO:0000313" key="3">
    <source>
        <dbReference type="EMBL" id="KAF0728747.1"/>
    </source>
</evidence>
<keyword evidence="4" id="KW-1185">Reference proteome</keyword>
<feature type="binding site" evidence="1">
    <location>
        <position position="177"/>
    </location>
    <ligand>
        <name>an N-acyl-1,2-diacyl-sn-glycero-3-phosphoethanolamine</name>
        <dbReference type="ChEBI" id="CHEBI:62537"/>
    </ligand>
</feature>
<proteinExistence type="predicted"/>
<dbReference type="GO" id="GO:0070290">
    <property type="term" value="F:N-acylphosphatidylethanolamine-specific phospholipase D activity"/>
    <property type="evidence" value="ECO:0007669"/>
    <property type="project" value="InterPro"/>
</dbReference>